<protein>
    <recommendedName>
        <fullName evidence="5">Flavin-dependent monooxygenase</fullName>
    </recommendedName>
    <alternativeName>
        <fullName evidence="5">TetX monooxygenase</fullName>
        <shortName evidence="5">TetX</shortName>
        <ecNumber evidence="5">1.14.13.-</ecNumber>
    </alternativeName>
</protein>
<keyword evidence="5" id="KW-0521">NADP</keyword>
<keyword evidence="8" id="KW-1185">Reference proteome</keyword>
<dbReference type="PANTHER" id="PTHR46972:SF1">
    <property type="entry name" value="FAD DEPENDENT OXIDOREDUCTASE DOMAIN-CONTAINING PROTEIN"/>
    <property type="match status" value="1"/>
</dbReference>
<keyword evidence="4 5" id="KW-0503">Monooxygenase</keyword>
<dbReference type="InterPro" id="IPR002938">
    <property type="entry name" value="FAD-bd"/>
</dbReference>
<evidence type="ECO:0000256" key="5">
    <source>
        <dbReference type="HAMAP-Rule" id="MF_00845"/>
    </source>
</evidence>
<comment type="subcellular location">
    <subcellularLocation>
        <location evidence="5">Cytoplasm</location>
    </subcellularLocation>
</comment>
<proteinExistence type="inferred from homology"/>
<feature type="binding site" evidence="5">
    <location>
        <position position="50"/>
    </location>
    <ligand>
        <name>FAD</name>
        <dbReference type="ChEBI" id="CHEBI:57692"/>
    </ligand>
</feature>
<dbReference type="AlphaFoldDB" id="C6XSE8"/>
<accession>C6XSE8</accession>
<keyword evidence="3 5" id="KW-0560">Oxidoreductase</keyword>
<dbReference type="PRINTS" id="PR00420">
    <property type="entry name" value="RNGMNOXGNASE"/>
</dbReference>
<dbReference type="Proteomes" id="UP000000852">
    <property type="component" value="Chromosome"/>
</dbReference>
<comment type="domain">
    <text evidence="5">Consists of an N-terminal FAD-binding domain with a Rossman fold and a C-terminal substrate-binding domain.</text>
</comment>
<evidence type="ECO:0000256" key="4">
    <source>
        <dbReference type="ARBA" id="ARBA00023033"/>
    </source>
</evidence>
<name>C6XSE8_PEDHD</name>
<dbReference type="HAMAP" id="MF_00845">
    <property type="entry name" value="TetX_monooxygenase"/>
    <property type="match status" value="1"/>
</dbReference>
<dbReference type="eggNOG" id="COG0654">
    <property type="taxonomic scope" value="Bacteria"/>
</dbReference>
<dbReference type="KEGG" id="phe:Phep_1277"/>
<dbReference type="SUPFAM" id="SSF51905">
    <property type="entry name" value="FAD/NAD(P)-binding domain"/>
    <property type="match status" value="1"/>
</dbReference>
<keyword evidence="2 5" id="KW-0274">FAD</keyword>
<feature type="domain" description="FAD-binding" evidence="6">
    <location>
        <begin position="7"/>
        <end position="330"/>
    </location>
</feature>
<sequence length="381" mass="42854">MLLENKKVAIVGGGMAGLTLARLLQMKNTDVKVYERDMNRDVRVQGSTLDLHEGSGLEAMKRAGLIDEFYAYHRPIASKMRIVDQALQIKFDDHNSGKTISEDRPEIDRAPLRDILLNALKPDTVVWDSHFQSMEKQSKGWLLHFKNGTGIYADLVIAADGAKSKVRPFLSAEKPVYSGITLIEGNIYDAEKNAPKLFEFTKGGKVMAFGNEQFIGYGTKGDGSIMFVASFKAPENSVTQSGIDFKNKAQVFAWFKETYASWSEEWHEFFTNDDVHFIPRPQYYFPLNQTWETQDNLTMIGDAAHCMPPFAGEGANVAMQDAFELAECLAGTKFRNMKTAISHFEKQMIKRGAEATQDTLENSEIMHSKTALEQMLAFFSH</sequence>
<evidence type="ECO:0000256" key="3">
    <source>
        <dbReference type="ARBA" id="ARBA00023002"/>
    </source>
</evidence>
<feature type="binding site" evidence="5">
    <location>
        <position position="109"/>
    </location>
    <ligand>
        <name>FAD</name>
        <dbReference type="ChEBI" id="CHEBI:57692"/>
    </ligand>
</feature>
<dbReference type="GO" id="GO:0046677">
    <property type="term" value="P:response to antibiotic"/>
    <property type="evidence" value="ECO:0007669"/>
    <property type="project" value="InterPro"/>
</dbReference>
<evidence type="ECO:0000256" key="2">
    <source>
        <dbReference type="ARBA" id="ARBA00022827"/>
    </source>
</evidence>
<dbReference type="HOGENOM" id="CLU_009665_4_0_10"/>
<gene>
    <name evidence="7" type="ordered locus">Phep_1277</name>
</gene>
<dbReference type="OrthoDB" id="9782160at2"/>
<dbReference type="InterPro" id="IPR036188">
    <property type="entry name" value="FAD/NAD-bd_sf"/>
</dbReference>
<dbReference type="Pfam" id="PF01494">
    <property type="entry name" value="FAD_binding_3"/>
    <property type="match status" value="1"/>
</dbReference>
<dbReference type="PANTHER" id="PTHR46972">
    <property type="entry name" value="MONOOXYGENASE ASQM-RELATED"/>
    <property type="match status" value="1"/>
</dbReference>
<feature type="binding site" evidence="5">
    <location>
        <position position="302"/>
    </location>
    <ligand>
        <name>FAD</name>
        <dbReference type="ChEBI" id="CHEBI:57692"/>
    </ligand>
</feature>
<dbReference type="GO" id="GO:0004497">
    <property type="term" value="F:monooxygenase activity"/>
    <property type="evidence" value="ECO:0007669"/>
    <property type="project" value="UniProtKB-UniRule"/>
</dbReference>
<dbReference type="GO" id="GO:0071949">
    <property type="term" value="F:FAD binding"/>
    <property type="evidence" value="ECO:0007669"/>
    <property type="project" value="InterPro"/>
</dbReference>
<comment type="subunit">
    <text evidence="5">Monomer.</text>
</comment>
<reference evidence="7 8" key="1">
    <citation type="journal article" date="2009" name="Stand. Genomic Sci.">
        <title>Complete genome sequence of Pedobacter heparinus type strain (HIM 762-3).</title>
        <authorList>
            <person name="Han C."/>
            <person name="Spring S."/>
            <person name="Lapidus A."/>
            <person name="Del Rio T.G."/>
            <person name="Tice H."/>
            <person name="Copeland A."/>
            <person name="Cheng J.F."/>
            <person name="Lucas S."/>
            <person name="Chen F."/>
            <person name="Nolan M."/>
            <person name="Bruce D."/>
            <person name="Goodwin L."/>
            <person name="Pitluck S."/>
            <person name="Ivanova N."/>
            <person name="Mavromatis K."/>
            <person name="Mikhailova N."/>
            <person name="Pati A."/>
            <person name="Chen A."/>
            <person name="Palaniappan K."/>
            <person name="Land M."/>
            <person name="Hauser L."/>
            <person name="Chang Y.J."/>
            <person name="Jeffries C.C."/>
            <person name="Saunders E."/>
            <person name="Chertkov O."/>
            <person name="Brettin T."/>
            <person name="Goker M."/>
            <person name="Rohde M."/>
            <person name="Bristow J."/>
            <person name="Eisen J.A."/>
            <person name="Markowitz V."/>
            <person name="Hugenholtz P."/>
            <person name="Kyrpides N.C."/>
            <person name="Klenk H.P."/>
            <person name="Detter J.C."/>
        </authorList>
    </citation>
    <scope>NUCLEOTIDE SEQUENCE [LARGE SCALE GENOMIC DNA]</scope>
    <source>
        <strain evidence="8">ATCC 13125 / DSM 2366 / CIP 104194 / JCM 7457 / NBRC 12017 / NCIMB 9290 / NRRL B-14731 / HIM 762-3</strain>
    </source>
</reference>
<evidence type="ECO:0000313" key="8">
    <source>
        <dbReference type="Proteomes" id="UP000000852"/>
    </source>
</evidence>
<keyword evidence="5" id="KW-0547">Nucleotide-binding</keyword>
<comment type="cofactor">
    <cofactor evidence="5">
        <name>FAD</name>
        <dbReference type="ChEBI" id="CHEBI:57692"/>
    </cofactor>
</comment>
<organism evidence="7 8">
    <name type="scientific">Pedobacter heparinus (strain ATCC 13125 / DSM 2366 / CIP 104194 / JCM 7457 / NBRC 12017 / NCIMB 9290 / NRRL B-14731 / HIM 762-3)</name>
    <dbReference type="NCBI Taxonomy" id="485917"/>
    <lineage>
        <taxon>Bacteria</taxon>
        <taxon>Pseudomonadati</taxon>
        <taxon>Bacteroidota</taxon>
        <taxon>Sphingobacteriia</taxon>
        <taxon>Sphingobacteriales</taxon>
        <taxon>Sphingobacteriaceae</taxon>
        <taxon>Pedobacter</taxon>
    </lineage>
</organism>
<comment type="similarity">
    <text evidence="5">Belongs to the aromatic-ring hydroxylase family. TetX subfamily.</text>
</comment>
<evidence type="ECO:0000256" key="1">
    <source>
        <dbReference type="ARBA" id="ARBA00022630"/>
    </source>
</evidence>
<evidence type="ECO:0000259" key="6">
    <source>
        <dbReference type="Pfam" id="PF01494"/>
    </source>
</evidence>
<dbReference type="STRING" id="485917.Phep_1277"/>
<dbReference type="EMBL" id="CP001681">
    <property type="protein sequence ID" value="ACU03493.1"/>
    <property type="molecule type" value="Genomic_DNA"/>
</dbReference>
<comment type="catalytic activity">
    <reaction evidence="5">
        <text>a tetracycline + NADPH + O2 + H(+) = an 11a-hydroxytetracycline + NADP(+) + H2O</text>
        <dbReference type="Rhea" id="RHEA:61444"/>
        <dbReference type="ChEBI" id="CHEBI:15377"/>
        <dbReference type="ChEBI" id="CHEBI:15378"/>
        <dbReference type="ChEBI" id="CHEBI:15379"/>
        <dbReference type="ChEBI" id="CHEBI:57783"/>
        <dbReference type="ChEBI" id="CHEBI:58349"/>
        <dbReference type="ChEBI" id="CHEBI:144644"/>
        <dbReference type="ChEBI" id="CHEBI:144645"/>
    </reaction>
</comment>
<dbReference type="RefSeq" id="WP_012781437.1">
    <property type="nucleotide sequence ID" value="NC_013061.1"/>
</dbReference>
<keyword evidence="1 5" id="KW-0285">Flavoprotein</keyword>
<dbReference type="InterPro" id="IPR043683">
    <property type="entry name" value="TetX_monooxygenase"/>
</dbReference>
<dbReference type="EC" id="1.14.13.-" evidence="5"/>
<keyword evidence="5" id="KW-0963">Cytoplasm</keyword>
<comment type="function">
    <text evidence="5">An FAD-requiring monooxygenase active on some tetracycline antibiotic derivatives, which leads to their inactivation. Hydroxylates carbon 11a of tetracycline and some analogs.</text>
</comment>
<evidence type="ECO:0000313" key="7">
    <source>
        <dbReference type="EMBL" id="ACU03493.1"/>
    </source>
</evidence>
<dbReference type="Gene3D" id="3.50.50.60">
    <property type="entry name" value="FAD/NAD(P)-binding domain"/>
    <property type="match status" value="1"/>
</dbReference>
<dbReference type="GO" id="GO:0005737">
    <property type="term" value="C:cytoplasm"/>
    <property type="evidence" value="ECO:0007669"/>
    <property type="project" value="UniProtKB-SubCell"/>
</dbReference>
<feature type="binding site" evidence="5">
    <location>
        <position position="43"/>
    </location>
    <ligand>
        <name>NADPH</name>
        <dbReference type="ChEBI" id="CHEBI:57783"/>
    </ligand>
</feature>